<keyword evidence="1" id="KW-0560">Oxidoreductase</keyword>
<gene>
    <name evidence="3" type="ORF">WHI96_07730</name>
</gene>
<evidence type="ECO:0000313" key="4">
    <source>
        <dbReference type="Proteomes" id="UP001464923"/>
    </source>
</evidence>
<comment type="caution">
    <text evidence="3">The sequence shown here is derived from an EMBL/GenBank/DDBJ whole genome shotgun (WGS) entry which is preliminary data.</text>
</comment>
<accession>A0ABV1JRY6</accession>
<proteinExistence type="predicted"/>
<evidence type="ECO:0000259" key="2">
    <source>
        <dbReference type="Pfam" id="PF00296"/>
    </source>
</evidence>
<sequence>MRIGTLNLTADGPAAVRDTVRDAGRRGLDAVWTNQMPGSWDPLALLAAAEPGTGPAELGTAVTLTGLRHPVALATQALTTQAALDGRLTLGVGPGHAPYLSGELGLPFDAPAARTPEYLEVLVPLLRGERVTHRGRFLEVDTRLALPRPVPAPRLLLSALGPRMLELAGELTDGTVVTWVRPEFVRDHLRPALPDTARVVVSVTVGVTADPDRFLETVAQDFAPVRTLPSYRALLDRGGLRGPEETVVAGSEEHVARALARFGDAGATDLVVVDLAPEGRSALDVAVTLSSSRVTT</sequence>
<dbReference type="Proteomes" id="UP001464923">
    <property type="component" value="Unassembled WGS sequence"/>
</dbReference>
<reference evidence="3 4" key="1">
    <citation type="submission" date="2024-03" db="EMBL/GenBank/DDBJ databases">
        <title>Draft genome sequence of Pseudonocardia tropica JCM 19149.</title>
        <authorList>
            <person name="Butdee W."/>
            <person name="Duangmal K."/>
        </authorList>
    </citation>
    <scope>NUCLEOTIDE SEQUENCE [LARGE SCALE GENOMIC DNA]</scope>
    <source>
        <strain evidence="3 4">JCM 19149</strain>
    </source>
</reference>
<dbReference type="Pfam" id="PF00296">
    <property type="entry name" value="Bac_luciferase"/>
    <property type="match status" value="1"/>
</dbReference>
<protein>
    <submittedName>
        <fullName evidence="3">LLM class flavin-dependent oxidoreductase</fullName>
    </submittedName>
</protein>
<organism evidence="3 4">
    <name type="scientific">Pseudonocardia tropica</name>
    <dbReference type="NCBI Taxonomy" id="681289"/>
    <lineage>
        <taxon>Bacteria</taxon>
        <taxon>Bacillati</taxon>
        <taxon>Actinomycetota</taxon>
        <taxon>Actinomycetes</taxon>
        <taxon>Pseudonocardiales</taxon>
        <taxon>Pseudonocardiaceae</taxon>
        <taxon>Pseudonocardia</taxon>
    </lineage>
</organism>
<dbReference type="SUPFAM" id="SSF51679">
    <property type="entry name" value="Bacterial luciferase-like"/>
    <property type="match status" value="1"/>
</dbReference>
<dbReference type="InterPro" id="IPR036661">
    <property type="entry name" value="Luciferase-like_sf"/>
</dbReference>
<keyword evidence="4" id="KW-1185">Reference proteome</keyword>
<dbReference type="PANTHER" id="PTHR43244">
    <property type="match status" value="1"/>
</dbReference>
<feature type="domain" description="Luciferase-like" evidence="2">
    <location>
        <begin position="11"/>
        <end position="262"/>
    </location>
</feature>
<dbReference type="InterPro" id="IPR050564">
    <property type="entry name" value="F420-G6PD/mer"/>
</dbReference>
<evidence type="ECO:0000313" key="3">
    <source>
        <dbReference type="EMBL" id="MEQ3538707.1"/>
    </source>
</evidence>
<dbReference type="Gene3D" id="3.20.20.30">
    <property type="entry name" value="Luciferase-like domain"/>
    <property type="match status" value="1"/>
</dbReference>
<dbReference type="RefSeq" id="WP_345653996.1">
    <property type="nucleotide sequence ID" value="NZ_BAABLY010000092.1"/>
</dbReference>
<name>A0ABV1JRY6_9PSEU</name>
<dbReference type="InterPro" id="IPR011251">
    <property type="entry name" value="Luciferase-like_dom"/>
</dbReference>
<dbReference type="CDD" id="cd01097">
    <property type="entry name" value="Tetrahydromethanopterin_reductase"/>
    <property type="match status" value="1"/>
</dbReference>
<evidence type="ECO:0000256" key="1">
    <source>
        <dbReference type="ARBA" id="ARBA00023002"/>
    </source>
</evidence>
<dbReference type="EMBL" id="JBEDNP010000003">
    <property type="protein sequence ID" value="MEQ3538707.1"/>
    <property type="molecule type" value="Genomic_DNA"/>
</dbReference>
<dbReference type="PANTHER" id="PTHR43244:SF1">
    <property type="entry name" value="5,10-METHYLENETETRAHYDROMETHANOPTERIN REDUCTASE"/>
    <property type="match status" value="1"/>
</dbReference>